<dbReference type="eggNOG" id="ENOG50331AY">
    <property type="taxonomic scope" value="Bacteria"/>
</dbReference>
<reference evidence="1 2" key="1">
    <citation type="submission" date="2014-09" db="EMBL/GenBank/DDBJ databases">
        <title>Whole genome shotgun sequence of Escherichia vulneris NBRC 102420.</title>
        <authorList>
            <person name="Yoshida Y."/>
            <person name="Hosoyama A."/>
            <person name="Tsuchikane K."/>
            <person name="Ohji S."/>
            <person name="Ichikawa N."/>
            <person name="Kimura A."/>
            <person name="Yamazoe A."/>
            <person name="Ezaki T."/>
            <person name="Fujita N."/>
        </authorList>
    </citation>
    <scope>NUCLEOTIDE SEQUENCE [LARGE SCALE GENOMIC DNA]</scope>
    <source>
        <strain evidence="1 2">NBRC 102420</strain>
    </source>
</reference>
<dbReference type="Pfam" id="PF07369">
    <property type="entry name" value="DUF1488"/>
    <property type="match status" value="1"/>
</dbReference>
<dbReference type="AlphaFoldDB" id="A0A090VAU5"/>
<dbReference type="InterPro" id="IPR036692">
    <property type="entry name" value="Shew3726-like_sf"/>
</dbReference>
<evidence type="ECO:0008006" key="3">
    <source>
        <dbReference type="Google" id="ProtNLM"/>
    </source>
</evidence>
<sequence length="85" mass="9837">MNQAIHFPDREAWHDELQAVCFPALVNGMQLSCAIKAETLANRFGGETPAQWLALFQAHRWDLEEEAEQLIQQQKEDDQGWVWLS</sequence>
<organism evidence="1 2">
    <name type="scientific">Pseudescherichia vulneris NBRC 102420</name>
    <dbReference type="NCBI Taxonomy" id="1115515"/>
    <lineage>
        <taxon>Bacteria</taxon>
        <taxon>Pseudomonadati</taxon>
        <taxon>Pseudomonadota</taxon>
        <taxon>Gammaproteobacteria</taxon>
        <taxon>Enterobacterales</taxon>
        <taxon>Enterobacteriaceae</taxon>
        <taxon>Pseudescherichia</taxon>
    </lineage>
</organism>
<comment type="caution">
    <text evidence="1">The sequence shown here is derived from an EMBL/GenBank/DDBJ whole genome shotgun (WGS) entry which is preliminary data.</text>
</comment>
<name>A0A090VAU5_PSEVU</name>
<dbReference type="SUPFAM" id="SSF160272">
    <property type="entry name" value="Shew3726-like"/>
    <property type="match status" value="1"/>
</dbReference>
<dbReference type="EMBL" id="BBMZ01000040">
    <property type="protein sequence ID" value="GAL60459.1"/>
    <property type="molecule type" value="Genomic_DNA"/>
</dbReference>
<dbReference type="OrthoDB" id="6465020at2"/>
<dbReference type="STRING" id="1115515.EV102420_40_00020"/>
<dbReference type="Gene3D" id="3.30.160.140">
    <property type="entry name" value="Shew3726-like"/>
    <property type="match status" value="1"/>
</dbReference>
<proteinExistence type="predicted"/>
<evidence type="ECO:0000313" key="1">
    <source>
        <dbReference type="EMBL" id="GAL60459.1"/>
    </source>
</evidence>
<dbReference type="Proteomes" id="UP000029462">
    <property type="component" value="Unassembled WGS sequence"/>
</dbReference>
<gene>
    <name evidence="1" type="primary">yrdB</name>
    <name evidence="1" type="ORF">EV102420_40_00020</name>
</gene>
<protein>
    <recommendedName>
        <fullName evidence="3">DUF1488 domain-containing protein</fullName>
    </recommendedName>
</protein>
<dbReference type="InterPro" id="IPR009962">
    <property type="entry name" value="DUF1488"/>
</dbReference>
<evidence type="ECO:0000313" key="2">
    <source>
        <dbReference type="Proteomes" id="UP000029462"/>
    </source>
</evidence>
<keyword evidence="2" id="KW-1185">Reference proteome</keyword>
<accession>A0A090VAU5</accession>
<dbReference type="RefSeq" id="WP_042395971.1">
    <property type="nucleotide sequence ID" value="NZ_BBMZ01000040.1"/>
</dbReference>